<dbReference type="Pfam" id="PF06803">
    <property type="entry name" value="DUF1232"/>
    <property type="match status" value="1"/>
</dbReference>
<dbReference type="InterPro" id="IPR010652">
    <property type="entry name" value="DUF1232"/>
</dbReference>
<sequence>MEQELKQPLPSPEEQQGFYERLRSRIARWLGQKPGKRGKVADIVLFAPDLFHLLMKSMTDGRIDRKSKLLIASGILYFISPIDFLPEGLLGPGGYLDDVAVASFIVTTLIGSAGEEVMQDHWTGSTRLLRTLEKISNKGGRLVRKLPAGVLARRYLRKK</sequence>
<accession>A0ABV2G9E8</accession>
<reference evidence="6 7" key="1">
    <citation type="submission" date="2024-06" db="EMBL/GenBank/DDBJ databases">
        <title>Genomic Encyclopedia of Type Strains, Phase IV (KMG-IV): sequencing the most valuable type-strain genomes for metagenomic binning, comparative biology and taxonomic classification.</title>
        <authorList>
            <person name="Goeker M."/>
        </authorList>
    </citation>
    <scope>NUCLEOTIDE SEQUENCE [LARGE SCALE GENOMIC DNA]</scope>
    <source>
        <strain evidence="6 7">DSM 26128</strain>
    </source>
</reference>
<dbReference type="Proteomes" id="UP001549099">
    <property type="component" value="Unassembled WGS sequence"/>
</dbReference>
<evidence type="ECO:0000256" key="4">
    <source>
        <dbReference type="ARBA" id="ARBA00023136"/>
    </source>
</evidence>
<keyword evidence="4" id="KW-0472">Membrane</keyword>
<gene>
    <name evidence="6" type="ORF">ABID49_000759</name>
</gene>
<dbReference type="RefSeq" id="WP_354195465.1">
    <property type="nucleotide sequence ID" value="NZ_JBEPLW010000002.1"/>
</dbReference>
<keyword evidence="7" id="KW-1185">Reference proteome</keyword>
<evidence type="ECO:0000256" key="1">
    <source>
        <dbReference type="ARBA" id="ARBA00004127"/>
    </source>
</evidence>
<evidence type="ECO:0000259" key="5">
    <source>
        <dbReference type="Pfam" id="PF06803"/>
    </source>
</evidence>
<organism evidence="6 7">
    <name type="scientific">Bhargavaea ullalensis</name>
    <dbReference type="NCBI Taxonomy" id="1265685"/>
    <lineage>
        <taxon>Bacteria</taxon>
        <taxon>Bacillati</taxon>
        <taxon>Bacillota</taxon>
        <taxon>Bacilli</taxon>
        <taxon>Bacillales</taxon>
        <taxon>Caryophanaceae</taxon>
        <taxon>Bhargavaea</taxon>
    </lineage>
</organism>
<comment type="caution">
    <text evidence="6">The sequence shown here is derived from an EMBL/GenBank/DDBJ whole genome shotgun (WGS) entry which is preliminary data.</text>
</comment>
<protein>
    <submittedName>
        <fullName evidence="6">Uncharacterized membrane protein YkvA (DUF1232 family)</fullName>
    </submittedName>
</protein>
<keyword evidence="3" id="KW-1133">Transmembrane helix</keyword>
<evidence type="ECO:0000313" key="7">
    <source>
        <dbReference type="Proteomes" id="UP001549099"/>
    </source>
</evidence>
<evidence type="ECO:0000256" key="3">
    <source>
        <dbReference type="ARBA" id="ARBA00022989"/>
    </source>
</evidence>
<name>A0ABV2G9E8_9BACL</name>
<dbReference type="EMBL" id="JBEPLW010000002">
    <property type="protein sequence ID" value="MET3574877.1"/>
    <property type="molecule type" value="Genomic_DNA"/>
</dbReference>
<evidence type="ECO:0000313" key="6">
    <source>
        <dbReference type="EMBL" id="MET3574877.1"/>
    </source>
</evidence>
<feature type="domain" description="DUF1232" evidence="5">
    <location>
        <begin position="68"/>
        <end position="104"/>
    </location>
</feature>
<comment type="subcellular location">
    <subcellularLocation>
        <location evidence="1">Endomembrane system</location>
        <topology evidence="1">Multi-pass membrane protein</topology>
    </subcellularLocation>
</comment>
<proteinExistence type="predicted"/>
<evidence type="ECO:0000256" key="2">
    <source>
        <dbReference type="ARBA" id="ARBA00022692"/>
    </source>
</evidence>
<keyword evidence="2" id="KW-0812">Transmembrane</keyword>